<comment type="caution">
    <text evidence="8">The sequence shown here is derived from an EMBL/GenBank/DDBJ whole genome shotgun (WGS) entry which is preliminary data.</text>
</comment>
<feature type="region of interest" description="Disordered" evidence="6">
    <location>
        <begin position="156"/>
        <end position="194"/>
    </location>
</feature>
<protein>
    <recommendedName>
        <fullName evidence="5">Putative pre-16S rRNA nuclease</fullName>
        <ecNumber evidence="5">3.1.-.-</ecNumber>
    </recommendedName>
</protein>
<evidence type="ECO:0000256" key="3">
    <source>
        <dbReference type="ARBA" id="ARBA00022722"/>
    </source>
</evidence>
<dbReference type="GO" id="GO:0016788">
    <property type="term" value="F:hydrolase activity, acting on ester bonds"/>
    <property type="evidence" value="ECO:0007669"/>
    <property type="project" value="UniProtKB-UniRule"/>
</dbReference>
<feature type="compositionally biased region" description="Basic and acidic residues" evidence="6">
    <location>
        <begin position="159"/>
        <end position="182"/>
    </location>
</feature>
<dbReference type="Pfam" id="PF03652">
    <property type="entry name" value="RuvX"/>
    <property type="match status" value="1"/>
</dbReference>
<gene>
    <name evidence="8" type="primary">ruvX</name>
    <name evidence="8" type="ORF">EDL96_02465</name>
</gene>
<dbReference type="RefSeq" id="WP_123824108.1">
    <property type="nucleotide sequence ID" value="NZ_RKMF01000002.1"/>
</dbReference>
<evidence type="ECO:0000256" key="6">
    <source>
        <dbReference type="SAM" id="MobiDB-lite"/>
    </source>
</evidence>
<dbReference type="AlphaFoldDB" id="A0A3N3ZUD9"/>
<keyword evidence="2 5" id="KW-0690">Ribosome biogenesis</keyword>
<dbReference type="NCBIfam" id="TIGR00250">
    <property type="entry name" value="RNAse_H_YqgF"/>
    <property type="match status" value="1"/>
</dbReference>
<dbReference type="PANTHER" id="PTHR33317">
    <property type="entry name" value="POLYNUCLEOTIDYL TRANSFERASE, RIBONUCLEASE H-LIKE SUPERFAMILY PROTEIN"/>
    <property type="match status" value="1"/>
</dbReference>
<evidence type="ECO:0000256" key="4">
    <source>
        <dbReference type="ARBA" id="ARBA00022801"/>
    </source>
</evidence>
<proteinExistence type="inferred from homology"/>
<dbReference type="EMBL" id="RKMF01000002">
    <property type="protein sequence ID" value="ROZ64720.1"/>
    <property type="molecule type" value="Genomic_DNA"/>
</dbReference>
<keyword evidence="3 5" id="KW-0540">Nuclease</keyword>
<comment type="subcellular location">
    <subcellularLocation>
        <location evidence="5">Cytoplasm</location>
    </subcellularLocation>
</comment>
<comment type="function">
    <text evidence="5">Could be a nuclease involved in processing of the 5'-end of pre-16S rRNA.</text>
</comment>
<accession>A0A3N3ZUD9</accession>
<dbReference type="CDD" id="cd16964">
    <property type="entry name" value="YqgF"/>
    <property type="match status" value="1"/>
</dbReference>
<reference evidence="8 9" key="1">
    <citation type="submission" date="2018-10" db="EMBL/GenBank/DDBJ databases">
        <title>Kocuria sp. M5W7-7, whole genome shotgun sequence.</title>
        <authorList>
            <person name="Tuo L."/>
        </authorList>
    </citation>
    <scope>NUCLEOTIDE SEQUENCE [LARGE SCALE GENOMIC DNA]</scope>
    <source>
        <strain evidence="8 9">M5W7-7</strain>
    </source>
</reference>
<dbReference type="InterPro" id="IPR037027">
    <property type="entry name" value="YqgF/RNaseH-like_dom_sf"/>
</dbReference>
<dbReference type="InterPro" id="IPR012337">
    <property type="entry name" value="RNaseH-like_sf"/>
</dbReference>
<dbReference type="PANTHER" id="PTHR33317:SF4">
    <property type="entry name" value="POLYNUCLEOTIDYL TRANSFERASE, RIBONUCLEASE H-LIKE SUPERFAMILY PROTEIN"/>
    <property type="match status" value="1"/>
</dbReference>
<dbReference type="Gene3D" id="3.30.420.140">
    <property type="entry name" value="YqgF/RNase H-like domain"/>
    <property type="match status" value="1"/>
</dbReference>
<dbReference type="GO" id="GO:0000967">
    <property type="term" value="P:rRNA 5'-end processing"/>
    <property type="evidence" value="ECO:0007669"/>
    <property type="project" value="UniProtKB-UniRule"/>
</dbReference>
<feature type="compositionally biased region" description="Polar residues" evidence="6">
    <location>
        <begin position="185"/>
        <end position="194"/>
    </location>
</feature>
<feature type="domain" description="YqgF/RNase H-like" evidence="7">
    <location>
        <begin position="17"/>
        <end position="123"/>
    </location>
</feature>
<evidence type="ECO:0000256" key="1">
    <source>
        <dbReference type="ARBA" id="ARBA00022490"/>
    </source>
</evidence>
<dbReference type="HAMAP" id="MF_00651">
    <property type="entry name" value="Nuclease_YqgF"/>
    <property type="match status" value="1"/>
</dbReference>
<sequence length="194" mass="21053">MPEALASQLPLDLTVRGRRMGVDVGTVRVGVALTDPDAILATPLTTLDRDLKKHFDVKIAAKLVREHSVVEVAVGLPLSMAGEHTASTEAAVDWAERLARRLAAQEPPVPVRLVDERWTSVQSHRQLLEAGVSRREHRDKVDQQAAVTILESALQTARRAMERAEPADGRGTDKNTDTKADESALSANSEGDLT</sequence>
<dbReference type="GO" id="GO:0004518">
    <property type="term" value="F:nuclease activity"/>
    <property type="evidence" value="ECO:0007669"/>
    <property type="project" value="UniProtKB-KW"/>
</dbReference>
<evidence type="ECO:0000256" key="2">
    <source>
        <dbReference type="ARBA" id="ARBA00022517"/>
    </source>
</evidence>
<keyword evidence="1 5" id="KW-0963">Cytoplasm</keyword>
<evidence type="ECO:0000259" key="7">
    <source>
        <dbReference type="SMART" id="SM00732"/>
    </source>
</evidence>
<dbReference type="SMART" id="SM00732">
    <property type="entry name" value="YqgFc"/>
    <property type="match status" value="1"/>
</dbReference>
<dbReference type="Proteomes" id="UP000270616">
    <property type="component" value="Unassembled WGS sequence"/>
</dbReference>
<comment type="similarity">
    <text evidence="5">Belongs to the YqgF HJR family.</text>
</comment>
<dbReference type="GO" id="GO:0005829">
    <property type="term" value="C:cytosol"/>
    <property type="evidence" value="ECO:0007669"/>
    <property type="project" value="TreeGrafter"/>
</dbReference>
<evidence type="ECO:0000313" key="9">
    <source>
        <dbReference type="Proteomes" id="UP000270616"/>
    </source>
</evidence>
<dbReference type="InterPro" id="IPR005227">
    <property type="entry name" value="YqgF"/>
</dbReference>
<keyword evidence="9" id="KW-1185">Reference proteome</keyword>
<dbReference type="OrthoDB" id="9790539at2"/>
<evidence type="ECO:0000256" key="5">
    <source>
        <dbReference type="HAMAP-Rule" id="MF_00651"/>
    </source>
</evidence>
<dbReference type="SUPFAM" id="SSF53098">
    <property type="entry name" value="Ribonuclease H-like"/>
    <property type="match status" value="1"/>
</dbReference>
<evidence type="ECO:0000313" key="8">
    <source>
        <dbReference type="EMBL" id="ROZ64720.1"/>
    </source>
</evidence>
<dbReference type="InterPro" id="IPR006641">
    <property type="entry name" value="YqgF/RNaseH-like_dom"/>
</dbReference>
<name>A0A3N3ZUD9_9MICC</name>
<dbReference type="EC" id="3.1.-.-" evidence="5"/>
<keyword evidence="4 5" id="KW-0378">Hydrolase</keyword>
<organism evidence="8 9">
    <name type="scientific">Kocuria soli</name>
    <dbReference type="NCBI Taxonomy" id="2485125"/>
    <lineage>
        <taxon>Bacteria</taxon>
        <taxon>Bacillati</taxon>
        <taxon>Actinomycetota</taxon>
        <taxon>Actinomycetes</taxon>
        <taxon>Micrococcales</taxon>
        <taxon>Micrococcaceae</taxon>
        <taxon>Kocuria</taxon>
    </lineage>
</organism>